<dbReference type="InterPro" id="IPR017451">
    <property type="entry name" value="F-box-assoc_interact_dom"/>
</dbReference>
<dbReference type="SUPFAM" id="SSF81383">
    <property type="entry name" value="F-box domain"/>
    <property type="match status" value="1"/>
</dbReference>
<dbReference type="PROSITE" id="PS50181">
    <property type="entry name" value="FBOX"/>
    <property type="match status" value="1"/>
</dbReference>
<dbReference type="PANTHER" id="PTHR31672:SF11">
    <property type="entry name" value="F-BOX PROTEIN CPR1-LIKE ISOFORM X2"/>
    <property type="match status" value="1"/>
</dbReference>
<reference evidence="2 3" key="1">
    <citation type="journal article" date="2021" name="Nat. Commun.">
        <title>Incipient diploidization of the medicinal plant Perilla within 10,000 years.</title>
        <authorList>
            <person name="Zhang Y."/>
            <person name="Shen Q."/>
            <person name="Leng L."/>
            <person name="Zhang D."/>
            <person name="Chen S."/>
            <person name="Shi Y."/>
            <person name="Ning Z."/>
            <person name="Chen S."/>
        </authorList>
    </citation>
    <scope>NUCLEOTIDE SEQUENCE [LARGE SCALE GENOMIC DNA]</scope>
    <source>
        <strain evidence="3">cv. PC099</strain>
    </source>
</reference>
<dbReference type="PANTHER" id="PTHR31672">
    <property type="entry name" value="BNACNNG10540D PROTEIN"/>
    <property type="match status" value="1"/>
</dbReference>
<protein>
    <recommendedName>
        <fullName evidence="1">F-box domain-containing protein</fullName>
    </recommendedName>
</protein>
<evidence type="ECO:0000259" key="1">
    <source>
        <dbReference type="PROSITE" id="PS50181"/>
    </source>
</evidence>
<dbReference type="InterPro" id="IPR001810">
    <property type="entry name" value="F-box_dom"/>
</dbReference>
<keyword evidence="3" id="KW-1185">Reference proteome</keyword>
<dbReference type="NCBIfam" id="TIGR01640">
    <property type="entry name" value="F_box_assoc_1"/>
    <property type="match status" value="1"/>
</dbReference>
<name>A0AAD4JA57_PERFH</name>
<dbReference type="Gene3D" id="1.20.1280.50">
    <property type="match status" value="1"/>
</dbReference>
<dbReference type="AlphaFoldDB" id="A0AAD4JA57"/>
<feature type="domain" description="F-box" evidence="1">
    <location>
        <begin position="22"/>
        <end position="69"/>
    </location>
</feature>
<dbReference type="InterPro" id="IPR050796">
    <property type="entry name" value="SCF_F-box_component"/>
</dbReference>
<proteinExistence type="predicted"/>
<dbReference type="InterPro" id="IPR013187">
    <property type="entry name" value="F-box-assoc_dom_typ3"/>
</dbReference>
<gene>
    <name evidence="2" type="ORF">C2S53_001317</name>
</gene>
<dbReference type="Pfam" id="PF12937">
    <property type="entry name" value="F-box-like"/>
    <property type="match status" value="1"/>
</dbReference>
<dbReference type="Proteomes" id="UP001190926">
    <property type="component" value="Unassembled WGS sequence"/>
</dbReference>
<comment type="caution">
    <text evidence="2">The sequence shown here is derived from an EMBL/GenBank/DDBJ whole genome shotgun (WGS) entry which is preliminary data.</text>
</comment>
<dbReference type="Pfam" id="PF08268">
    <property type="entry name" value="FBA_3"/>
    <property type="match status" value="1"/>
</dbReference>
<evidence type="ECO:0000313" key="2">
    <source>
        <dbReference type="EMBL" id="KAH6830026.1"/>
    </source>
</evidence>
<dbReference type="EMBL" id="SDAM02000101">
    <property type="protein sequence ID" value="KAH6830026.1"/>
    <property type="molecule type" value="Genomic_DNA"/>
</dbReference>
<sequence>MVGGLKSRTRPYYSRRCKNVSSTNIESLPDELLFDILVRLQADDIYERARVVCRRWYHIIHADAFINTHLHHSTYGLLVPEHGLLCSHLIYLSATEQGQIEIFDSSWKCRSTAWGSCNGLVLMLNTKWTSLYILNPATRQTFLLPPFELDSKLVHGVCGIAYSAASIEYKVVQSTIIEREPRVMHLNVLPVGVDNSWRHVQVEHLPHDFRESLGCTPLITEGFMHWAWDTEKVLTLNVETEIVTESVAPLPQTNEDMVYLSTGRYLTLFICHLDLT</sequence>
<organism evidence="2 3">
    <name type="scientific">Perilla frutescens var. hirtella</name>
    <name type="common">Perilla citriodora</name>
    <name type="synonym">Perilla setoyensis</name>
    <dbReference type="NCBI Taxonomy" id="608512"/>
    <lineage>
        <taxon>Eukaryota</taxon>
        <taxon>Viridiplantae</taxon>
        <taxon>Streptophyta</taxon>
        <taxon>Embryophyta</taxon>
        <taxon>Tracheophyta</taxon>
        <taxon>Spermatophyta</taxon>
        <taxon>Magnoliopsida</taxon>
        <taxon>eudicotyledons</taxon>
        <taxon>Gunneridae</taxon>
        <taxon>Pentapetalae</taxon>
        <taxon>asterids</taxon>
        <taxon>lamiids</taxon>
        <taxon>Lamiales</taxon>
        <taxon>Lamiaceae</taxon>
        <taxon>Nepetoideae</taxon>
        <taxon>Elsholtzieae</taxon>
        <taxon>Perilla</taxon>
    </lineage>
</organism>
<dbReference type="InterPro" id="IPR036047">
    <property type="entry name" value="F-box-like_dom_sf"/>
</dbReference>
<accession>A0AAD4JA57</accession>
<evidence type="ECO:0000313" key="3">
    <source>
        <dbReference type="Proteomes" id="UP001190926"/>
    </source>
</evidence>